<gene>
    <name evidence="2" type="ORF">GCM10007036_08040</name>
</gene>
<reference evidence="2" key="1">
    <citation type="journal article" date="2014" name="Int. J. Syst. Evol. Microbiol.">
        <title>Complete genome sequence of Corynebacterium casei LMG S-19264T (=DSM 44701T), isolated from a smear-ripened cheese.</title>
        <authorList>
            <consortium name="US DOE Joint Genome Institute (JGI-PGF)"/>
            <person name="Walter F."/>
            <person name="Albersmeier A."/>
            <person name="Kalinowski J."/>
            <person name="Ruckert C."/>
        </authorList>
    </citation>
    <scope>NUCLEOTIDE SEQUENCE</scope>
    <source>
        <strain evidence="2">CGMCC 1.12214</strain>
    </source>
</reference>
<organism evidence="2 3">
    <name type="scientific">Alsobacter metallidurans</name>
    <dbReference type="NCBI Taxonomy" id="340221"/>
    <lineage>
        <taxon>Bacteria</taxon>
        <taxon>Pseudomonadati</taxon>
        <taxon>Pseudomonadota</taxon>
        <taxon>Alphaproteobacteria</taxon>
        <taxon>Hyphomicrobiales</taxon>
        <taxon>Alsobacteraceae</taxon>
        <taxon>Alsobacter</taxon>
    </lineage>
</organism>
<keyword evidence="1" id="KW-0472">Membrane</keyword>
<name>A0A917I4C3_9HYPH</name>
<comment type="caution">
    <text evidence="2">The sequence shown here is derived from an EMBL/GenBank/DDBJ whole genome shotgun (WGS) entry which is preliminary data.</text>
</comment>
<protein>
    <recommendedName>
        <fullName evidence="4">TolB-like protein</fullName>
    </recommendedName>
</protein>
<dbReference type="Gene3D" id="3.40.50.10070">
    <property type="entry name" value="TolB, N-terminal domain"/>
    <property type="match status" value="1"/>
</dbReference>
<evidence type="ECO:0008006" key="4">
    <source>
        <dbReference type="Google" id="ProtNLM"/>
    </source>
</evidence>
<evidence type="ECO:0000313" key="3">
    <source>
        <dbReference type="Proteomes" id="UP000603912"/>
    </source>
</evidence>
<dbReference type="SUPFAM" id="SSF52964">
    <property type="entry name" value="TolB, N-terminal domain"/>
    <property type="match status" value="1"/>
</dbReference>
<evidence type="ECO:0000313" key="2">
    <source>
        <dbReference type="EMBL" id="GGH11159.1"/>
    </source>
</evidence>
<evidence type="ECO:0000256" key="1">
    <source>
        <dbReference type="SAM" id="Phobius"/>
    </source>
</evidence>
<keyword evidence="1" id="KW-1133">Transmembrane helix</keyword>
<keyword evidence="3" id="KW-1185">Reference proteome</keyword>
<sequence>MERPLVETYVEKICGSSDFRRSKRLTRFLRYIVCEKLEGSDARLKAYSIALAVFDRPASFDGQIDPVVRIEAGRLRRALERYYHSAGKDDPIVISVPRGGYVPAFQKRTEEGYVGCDEHETCPEEKGYEPSHHQLAMRARPRSNGMRWSVAVAAAVVALLATLVPFWVWDDGQYGPNSSSLKPLVAVTPFVAQRGDASAEQIAKGFSEQLIDQLASFSDLRILGREAISQAPDEPRGSAWTRFNVRYVIEGNVVMSSKGGVLTARLVDARSGQILWIEHQTIDNGAELPPKTQANLAQKISDTMSRTSLAFSGGR</sequence>
<reference evidence="2" key="2">
    <citation type="submission" date="2020-09" db="EMBL/GenBank/DDBJ databases">
        <authorList>
            <person name="Sun Q."/>
            <person name="Zhou Y."/>
        </authorList>
    </citation>
    <scope>NUCLEOTIDE SEQUENCE</scope>
    <source>
        <strain evidence="2">CGMCC 1.12214</strain>
    </source>
</reference>
<dbReference type="AlphaFoldDB" id="A0A917I4C3"/>
<dbReference type="Proteomes" id="UP000603912">
    <property type="component" value="Unassembled WGS sequence"/>
</dbReference>
<dbReference type="EMBL" id="BMES01000001">
    <property type="protein sequence ID" value="GGH11159.1"/>
    <property type="molecule type" value="Genomic_DNA"/>
</dbReference>
<feature type="transmembrane region" description="Helical" evidence="1">
    <location>
        <begin position="148"/>
        <end position="169"/>
    </location>
</feature>
<proteinExistence type="predicted"/>
<keyword evidence="1" id="KW-0812">Transmembrane</keyword>
<accession>A0A917I4C3</accession>